<accession>B2W5L1</accession>
<name>B2W5L1_PYRTR</name>
<sequence length="53" mass="6066">MKKEDSGIYKPHLLSTFAAFMKLGTYVIISPAAELERWRHHDDAQQWLAGAVH</sequence>
<keyword evidence="1" id="KW-1133">Transmembrane helix</keyword>
<dbReference type="Proteomes" id="UP000001471">
    <property type="component" value="Unassembled WGS sequence"/>
</dbReference>
<dbReference type="EMBL" id="DS231618">
    <property type="protein sequence ID" value="EDU47818.1"/>
    <property type="molecule type" value="Genomic_DNA"/>
</dbReference>
<keyword evidence="1" id="KW-0812">Transmembrane</keyword>
<organism evidence="2 3">
    <name type="scientific">Pyrenophora tritici-repentis (strain Pt-1C-BFP)</name>
    <name type="common">Wheat tan spot fungus</name>
    <name type="synonym">Drechslera tritici-repentis</name>
    <dbReference type="NCBI Taxonomy" id="426418"/>
    <lineage>
        <taxon>Eukaryota</taxon>
        <taxon>Fungi</taxon>
        <taxon>Dikarya</taxon>
        <taxon>Ascomycota</taxon>
        <taxon>Pezizomycotina</taxon>
        <taxon>Dothideomycetes</taxon>
        <taxon>Pleosporomycetidae</taxon>
        <taxon>Pleosporales</taxon>
        <taxon>Pleosporineae</taxon>
        <taxon>Pleosporaceae</taxon>
        <taxon>Pyrenophora</taxon>
    </lineage>
</organism>
<evidence type="ECO:0000256" key="1">
    <source>
        <dbReference type="SAM" id="Phobius"/>
    </source>
</evidence>
<dbReference type="AlphaFoldDB" id="B2W5L1"/>
<keyword evidence="1" id="KW-0472">Membrane</keyword>
<dbReference type="InParanoid" id="B2W5L1"/>
<gene>
    <name evidence="2" type="ORF">PTRG_04911</name>
</gene>
<reference evidence="3" key="1">
    <citation type="journal article" date="2013" name="G3 (Bethesda)">
        <title>Comparative genomics of a plant-pathogenic fungus, Pyrenophora tritici-repentis, reveals transduplication and the impact of repeat elements on pathogenicity and population divergence.</title>
        <authorList>
            <person name="Manning V.A."/>
            <person name="Pandelova I."/>
            <person name="Dhillon B."/>
            <person name="Wilhelm L.J."/>
            <person name="Goodwin S.B."/>
            <person name="Berlin A.M."/>
            <person name="Figueroa M."/>
            <person name="Freitag M."/>
            <person name="Hane J.K."/>
            <person name="Henrissat B."/>
            <person name="Holman W.H."/>
            <person name="Kodira C.D."/>
            <person name="Martin J."/>
            <person name="Oliver R.P."/>
            <person name="Robbertse B."/>
            <person name="Schackwitz W."/>
            <person name="Schwartz D.C."/>
            <person name="Spatafora J.W."/>
            <person name="Turgeon B.G."/>
            <person name="Yandava C."/>
            <person name="Young S."/>
            <person name="Zhou S."/>
            <person name="Zeng Q."/>
            <person name="Grigoriev I.V."/>
            <person name="Ma L.-J."/>
            <person name="Ciuffetti L.M."/>
        </authorList>
    </citation>
    <scope>NUCLEOTIDE SEQUENCE [LARGE SCALE GENOMIC DNA]</scope>
    <source>
        <strain evidence="3">Pt-1C-BFP</strain>
    </source>
</reference>
<dbReference type="HOGENOM" id="CLU_3069790_0_0_1"/>
<evidence type="ECO:0000313" key="3">
    <source>
        <dbReference type="Proteomes" id="UP000001471"/>
    </source>
</evidence>
<proteinExistence type="predicted"/>
<protein>
    <submittedName>
        <fullName evidence="2">Uncharacterized protein</fullName>
    </submittedName>
</protein>
<feature type="transmembrane region" description="Helical" evidence="1">
    <location>
        <begin position="12"/>
        <end position="29"/>
    </location>
</feature>
<evidence type="ECO:0000313" key="2">
    <source>
        <dbReference type="EMBL" id="EDU47818.1"/>
    </source>
</evidence>